<keyword evidence="6 11" id="KW-0378">Hydrolase</keyword>
<evidence type="ECO:0000256" key="9">
    <source>
        <dbReference type="ARBA" id="ARBA00023098"/>
    </source>
</evidence>
<dbReference type="PANTHER" id="PTHR31727">
    <property type="entry name" value="OLEOYL-ACYL CARRIER PROTEIN THIOESTERASE 1, CHLOROPLASTIC"/>
    <property type="match status" value="1"/>
</dbReference>
<comment type="similarity">
    <text evidence="2 11">Belongs to the acyl-ACP thioesterase family.</text>
</comment>
<dbReference type="EC" id="3.1.2.-" evidence="11"/>
<evidence type="ECO:0000259" key="12">
    <source>
        <dbReference type="Pfam" id="PF01643"/>
    </source>
</evidence>
<keyword evidence="4 11" id="KW-0150">Chloroplast</keyword>
<evidence type="ECO:0000256" key="2">
    <source>
        <dbReference type="ARBA" id="ARBA00006500"/>
    </source>
</evidence>
<dbReference type="Pfam" id="PF20791">
    <property type="entry name" value="Acyl-ACP_TE_C"/>
    <property type="match status" value="1"/>
</dbReference>
<dbReference type="InterPro" id="IPR045023">
    <property type="entry name" value="FATA/B"/>
</dbReference>
<reference evidence="14" key="1">
    <citation type="submission" date="2023-05" db="EMBL/GenBank/DDBJ databases">
        <title>Genome and transcriptome analyses reveal genes involved in the formation of fine ridges on petal epidermal cells in Hibiscus trionum.</title>
        <authorList>
            <person name="Koshimizu S."/>
            <person name="Masuda S."/>
            <person name="Ishii T."/>
            <person name="Shirasu K."/>
            <person name="Hoshino A."/>
            <person name="Arita M."/>
        </authorList>
    </citation>
    <scope>NUCLEOTIDE SEQUENCE</scope>
    <source>
        <strain evidence="14">Hamamatsu line</strain>
    </source>
</reference>
<dbReference type="InterPro" id="IPR049427">
    <property type="entry name" value="Acyl-ACP_TE_C"/>
</dbReference>
<comment type="caution">
    <text evidence="14">The sequence shown here is derived from an EMBL/GenBank/DDBJ whole genome shotgun (WGS) entry which is preliminary data.</text>
</comment>
<evidence type="ECO:0000313" key="15">
    <source>
        <dbReference type="Proteomes" id="UP001165190"/>
    </source>
</evidence>
<sequence length="349" mass="39687">MLAYRAQPTISLPTSCLSWNRPELRSGGSNKSLRVGVKHPKCTKVVGNYNIGSGNPDSDKMHDMLHGRMVAEGTVFQQELVVRSFDVSGDSKMSLVALANYLQDTALNHFERIGVLSDGFSTREMSTRDLVWVLYKTDIAIDRYPCWHDAIQVHTWMYELGKNGLGIDWSFSDLKTGEPLILASSSYMMMNKKTRRLSKFIEEAKKELKPYFMPEWSPMIENTKKLQVINIDTTDFTRLGSSPGWNDMDMNQHVNNAKYFEWILEGTPSWIMRSHQLSSTNLEFRKECGMDATLKCLSKMVGNYNSESDNSATGHNNEGLIEVEHSLRLDSGLEVARARTLWNTKHPDN</sequence>
<evidence type="ECO:0000256" key="6">
    <source>
        <dbReference type="ARBA" id="ARBA00022801"/>
    </source>
</evidence>
<dbReference type="Proteomes" id="UP001165190">
    <property type="component" value="Unassembled WGS sequence"/>
</dbReference>
<evidence type="ECO:0000256" key="8">
    <source>
        <dbReference type="ARBA" id="ARBA00022946"/>
    </source>
</evidence>
<feature type="domain" description="Acyl-ACP thioesterase N-terminal hotdog" evidence="12">
    <location>
        <begin position="73"/>
        <end position="206"/>
    </location>
</feature>
<dbReference type="SUPFAM" id="SSF54637">
    <property type="entry name" value="Thioesterase/thiol ester dehydrase-isomerase"/>
    <property type="match status" value="2"/>
</dbReference>
<evidence type="ECO:0000256" key="3">
    <source>
        <dbReference type="ARBA" id="ARBA00022516"/>
    </source>
</evidence>
<evidence type="ECO:0000256" key="1">
    <source>
        <dbReference type="ARBA" id="ARBA00004229"/>
    </source>
</evidence>
<dbReference type="OrthoDB" id="979177at2759"/>
<organism evidence="14 15">
    <name type="scientific">Hibiscus trionum</name>
    <name type="common">Flower of an hour</name>
    <dbReference type="NCBI Taxonomy" id="183268"/>
    <lineage>
        <taxon>Eukaryota</taxon>
        <taxon>Viridiplantae</taxon>
        <taxon>Streptophyta</taxon>
        <taxon>Embryophyta</taxon>
        <taxon>Tracheophyta</taxon>
        <taxon>Spermatophyta</taxon>
        <taxon>Magnoliopsida</taxon>
        <taxon>eudicotyledons</taxon>
        <taxon>Gunneridae</taxon>
        <taxon>Pentapetalae</taxon>
        <taxon>rosids</taxon>
        <taxon>malvids</taxon>
        <taxon>Malvales</taxon>
        <taxon>Malvaceae</taxon>
        <taxon>Malvoideae</taxon>
        <taxon>Hibiscus</taxon>
    </lineage>
</organism>
<comment type="subcellular location">
    <subcellularLocation>
        <location evidence="1 11">Plastid</location>
        <location evidence="1 11">Chloroplast</location>
    </subcellularLocation>
</comment>
<dbReference type="PANTHER" id="PTHR31727:SF11">
    <property type="entry name" value="ACYL-[ACYL-CARRIER-PROTEIN] HYDROLASE"/>
    <property type="match status" value="1"/>
</dbReference>
<dbReference type="InterPro" id="IPR002864">
    <property type="entry name" value="Acyl-ACP_thioesterase_NHD"/>
</dbReference>
<keyword evidence="9 11" id="KW-0443">Lipid metabolism</keyword>
<evidence type="ECO:0000259" key="13">
    <source>
        <dbReference type="Pfam" id="PF20791"/>
    </source>
</evidence>
<dbReference type="AlphaFoldDB" id="A0A9W7M876"/>
<dbReference type="EMBL" id="BSYR01000025">
    <property type="protein sequence ID" value="GMI93842.1"/>
    <property type="molecule type" value="Genomic_DNA"/>
</dbReference>
<protein>
    <recommendedName>
        <fullName evidence="11">Acyl-[acyl-carrier-protein] hydrolase</fullName>
        <ecNumber evidence="11">3.1.2.-</ecNumber>
    </recommendedName>
</protein>
<dbReference type="CDD" id="cd00586">
    <property type="entry name" value="4HBT"/>
    <property type="match status" value="1"/>
</dbReference>
<dbReference type="GO" id="GO:0016297">
    <property type="term" value="F:fatty acyl-[ACP] hydrolase activity"/>
    <property type="evidence" value="ECO:0007669"/>
    <property type="project" value="InterPro"/>
</dbReference>
<evidence type="ECO:0000256" key="5">
    <source>
        <dbReference type="ARBA" id="ARBA00022640"/>
    </source>
</evidence>
<dbReference type="Gene3D" id="3.10.129.10">
    <property type="entry name" value="Hotdog Thioesterase"/>
    <property type="match status" value="1"/>
</dbReference>
<keyword evidence="3 11" id="KW-0444">Lipid biosynthesis</keyword>
<evidence type="ECO:0000256" key="11">
    <source>
        <dbReference type="RuleBase" id="RU363096"/>
    </source>
</evidence>
<gene>
    <name evidence="14" type="ORF">HRI_003053500</name>
</gene>
<feature type="domain" description="Acyl-ACP thioesterase-like C-terminal" evidence="13">
    <location>
        <begin position="236"/>
        <end position="343"/>
    </location>
</feature>
<evidence type="ECO:0000313" key="14">
    <source>
        <dbReference type="EMBL" id="GMI93842.1"/>
    </source>
</evidence>
<accession>A0A9W7M876</accession>
<keyword evidence="10 11" id="KW-0275">Fatty acid biosynthesis</keyword>
<name>A0A9W7M876_HIBTR</name>
<evidence type="ECO:0000256" key="4">
    <source>
        <dbReference type="ARBA" id="ARBA00022528"/>
    </source>
</evidence>
<evidence type="ECO:0000256" key="10">
    <source>
        <dbReference type="ARBA" id="ARBA00023160"/>
    </source>
</evidence>
<proteinExistence type="inferred from homology"/>
<keyword evidence="15" id="KW-1185">Reference proteome</keyword>
<dbReference type="InterPro" id="IPR029069">
    <property type="entry name" value="HotDog_dom_sf"/>
</dbReference>
<evidence type="ECO:0000256" key="7">
    <source>
        <dbReference type="ARBA" id="ARBA00022832"/>
    </source>
</evidence>
<comment type="function">
    <text evidence="11">Plays an essential role in chain termination during de novo fatty acid synthesis.</text>
</comment>
<dbReference type="GO" id="GO:0000036">
    <property type="term" value="F:acyl carrier activity"/>
    <property type="evidence" value="ECO:0007669"/>
    <property type="project" value="TreeGrafter"/>
</dbReference>
<keyword evidence="5 11" id="KW-0934">Plastid</keyword>
<dbReference type="Pfam" id="PF01643">
    <property type="entry name" value="Acyl-ACP_TE"/>
    <property type="match status" value="1"/>
</dbReference>
<keyword evidence="7 11" id="KW-0276">Fatty acid metabolism</keyword>
<keyword evidence="8" id="KW-0809">Transit peptide</keyword>
<dbReference type="GO" id="GO:0009507">
    <property type="term" value="C:chloroplast"/>
    <property type="evidence" value="ECO:0007669"/>
    <property type="project" value="UniProtKB-SubCell"/>
</dbReference>